<feature type="region of interest" description="Disordered" evidence="2">
    <location>
        <begin position="581"/>
        <end position="602"/>
    </location>
</feature>
<feature type="compositionally biased region" description="Low complexity" evidence="2">
    <location>
        <begin position="556"/>
        <end position="565"/>
    </location>
</feature>
<evidence type="ECO:0000313" key="3">
    <source>
        <dbReference type="EMBL" id="CAE0367024.1"/>
    </source>
</evidence>
<name>A0A7S3JW39_9STRA</name>
<evidence type="ECO:0000256" key="1">
    <source>
        <dbReference type="SAM" id="Coils"/>
    </source>
</evidence>
<feature type="compositionally biased region" description="Acidic residues" evidence="2">
    <location>
        <begin position="581"/>
        <end position="596"/>
    </location>
</feature>
<keyword evidence="1" id="KW-0175">Coiled coil</keyword>
<feature type="region of interest" description="Disordered" evidence="2">
    <location>
        <begin position="536"/>
        <end position="567"/>
    </location>
</feature>
<feature type="coiled-coil region" evidence="1">
    <location>
        <begin position="48"/>
        <end position="89"/>
    </location>
</feature>
<feature type="coiled-coil region" evidence="1">
    <location>
        <begin position="467"/>
        <end position="508"/>
    </location>
</feature>
<gene>
    <name evidence="3" type="ORF">ALAG00032_LOCUS7772</name>
</gene>
<accession>A0A7S3JW39</accession>
<proteinExistence type="predicted"/>
<protein>
    <submittedName>
        <fullName evidence="3">Uncharacterized protein</fullName>
    </submittedName>
</protein>
<sequence length="602" mass="67763">MGEAKDSKKGKAYESVLAKWRGEVYAMMVREICRETELTKLQQEVMALKRAELMAQRSLESMELAEARAKHSTMEAREARNQAHALKEQQDELWGIVRRAAKSLTDNTYSHRLSVATARQEEQCARLNRAASRLAVLHTLLEQRETRLRNGAAALAAERRLWQRERRSAELQALSIIPLEQNKKEETIFIGRGLQPQAEALMRGIFVALDQNGVGRVNANLLLKALRSDANLEQLMHHYIGQTAWTKSLDELDEHILHHRRHIHDEGPPQRADLAWGEFLLLFVPKSSDDNEVKEKQLNDNKISTQLLPAVPVLTLLPPSSNTQNILKLESSMGVDALRREVLRLSSDRSALIAELTRVRDWTLRAAQDAALNWRNELRALELRAERAERSSALEMKLKDEALNRIDALSAASAASTATFSALTQSASVETTRALAAKQRLIDSLTAERNAAVATTKGETERLDTALSKCQQERDTAQANVNALEKEITILRDQLQALETQLTTFQTQTEVQSATKAQLTTVTNHRDALLRLLQEQRNSTIRQPHLPTKKKETHHTASSSTTSTSPHFRALASLQALTDDLLDDDDDDYDDDEVDENNFNMS</sequence>
<reference evidence="3" key="1">
    <citation type="submission" date="2021-01" db="EMBL/GenBank/DDBJ databases">
        <authorList>
            <person name="Corre E."/>
            <person name="Pelletier E."/>
            <person name="Niang G."/>
            <person name="Scheremetjew M."/>
            <person name="Finn R."/>
            <person name="Kale V."/>
            <person name="Holt S."/>
            <person name="Cochrane G."/>
            <person name="Meng A."/>
            <person name="Brown T."/>
            <person name="Cohen L."/>
        </authorList>
    </citation>
    <scope>NUCLEOTIDE SEQUENCE</scope>
    <source>
        <strain evidence="3">CCMP1510</strain>
    </source>
</reference>
<evidence type="ECO:0000256" key="2">
    <source>
        <dbReference type="SAM" id="MobiDB-lite"/>
    </source>
</evidence>
<dbReference type="AlphaFoldDB" id="A0A7S3JW39"/>
<dbReference type="EMBL" id="HBIJ01011343">
    <property type="protein sequence ID" value="CAE0367024.1"/>
    <property type="molecule type" value="Transcribed_RNA"/>
</dbReference>
<feature type="coiled-coil region" evidence="1">
    <location>
        <begin position="364"/>
        <end position="391"/>
    </location>
</feature>
<organism evidence="3">
    <name type="scientific">Aureoumbra lagunensis</name>
    <dbReference type="NCBI Taxonomy" id="44058"/>
    <lineage>
        <taxon>Eukaryota</taxon>
        <taxon>Sar</taxon>
        <taxon>Stramenopiles</taxon>
        <taxon>Ochrophyta</taxon>
        <taxon>Pelagophyceae</taxon>
        <taxon>Pelagomonadales</taxon>
        <taxon>Aureoumbra</taxon>
    </lineage>
</organism>